<reference evidence="1" key="1">
    <citation type="submission" date="2023-04" db="EMBL/GenBank/DDBJ databases">
        <title>A chromosome-level genome assembly of the parasitoid wasp Eretmocerus hayati.</title>
        <authorList>
            <person name="Zhong Y."/>
            <person name="Liu S."/>
            <person name="Liu Y."/>
        </authorList>
    </citation>
    <scope>NUCLEOTIDE SEQUENCE</scope>
    <source>
        <strain evidence="1">ZJU_SS_LIU_2023</strain>
    </source>
</reference>
<dbReference type="Proteomes" id="UP001239111">
    <property type="component" value="Chromosome 4"/>
</dbReference>
<protein>
    <submittedName>
        <fullName evidence="1">Uncharacterized protein</fullName>
    </submittedName>
</protein>
<comment type="caution">
    <text evidence="1">The sequence shown here is derived from an EMBL/GenBank/DDBJ whole genome shotgun (WGS) entry which is preliminary data.</text>
</comment>
<evidence type="ECO:0000313" key="2">
    <source>
        <dbReference type="Proteomes" id="UP001239111"/>
    </source>
</evidence>
<evidence type="ECO:0000313" key="1">
    <source>
        <dbReference type="EMBL" id="KAJ8668141.1"/>
    </source>
</evidence>
<sequence length="2012" mass="227025">MQRKSHKSAEEASSPLSARSTSFQGDFRPVNDESCSLDHRNIAKKLGISITTVQNHYLTLAKTPQIHLIDIKNTKDEIEYSSQPRSRSASPVLGLFRKRVKSKAKQSSTARNDSTVDENAHENVRNYLSSMSSLKQESPSVVGDEEPLSQQKCFQAPLKSWASWPSNYSSGDEFELSKYSVSSRSQKSQEMDRNNLVMNHFHQSTKTPKNSPKSTPKCSNNTPQSSPVFDSRRRSKTPKKSPMLNFCNQNKTPKNSPVLGLSKSRTPKSSPVFRSRSKSKTPRKNKLYDKGEKVTLARTQSSIDVDDGTIVENGLNGIERGTYKVLKSSNCAIEFDNSPKSLANSLRLGTTTLNGDSFWGALGADPALKKQKFIETFKIEKEQDSEESEEEYKILHVPNPVSSAAVTNNADPANIECSKKTCCKVTNSESNNTSDDLNNAGSLIDSMLVHGPTVFHPREKNDIAPVVNGEDSHIPILSFGDDLFQSCSKYATEDDLMNLLIPFNCNQLANDNVQKNMMKDDDVIMSEEKTLYDGHENLMDHCETSTRLQTNEEIKNLDLQAPCNEGPCQISLKEVTSHSADISSVNLESPETFLEPNNTERVTANNKVAEELVANCKTASELVDDTEETFESLCKDVCELTNISNVTLYKGDETESTQTPSEKIVLRVSGDQFDTLGIKKLDALMNGDRDSSHDDSGNRSPVLCRPKPLRLKKKLTPNPKLALNNLQDTDQQIESFEKQKSVPSDASPEHSTVTSSQPISRDPRLNKSLSPSKQVSTSTRDPRLNRSMSSLKAPVVREDSNLMTRNSASFSGDNPSIEVAGNGNGKVLEKIVDPRLRKRKEREEAEKKAKLNASNVEINGNDLNASKLSPNSHEGTIKRSSVFDRLGPGLGAKKVKLTPSPEHLLDFAHNEFLDIIKTGRRSPSECGTRESGDEHRQDLDDVFSSGEEEPTASPPHRKFTSERVDYVEPEPVFKSDMPGGYRKNNRRNELSRGHMDRGLIGRDRFSPNQNFANQNRFHHGQGLLPIPPFMQQHPILTPVQPQSSNIQPNPGQKIPLLPQPPPVFNQQILTAPILPAPPPNIHQRVSIPNQTTSVKPISVHQRLTLPGQSVPKQTSNVHQRLSLPAHKLPAQPPQVQKVTEPEPTVTSTRTARNFNPHAAPPKSGNDLSYDFYEMNNEQLRKDLENFETQSNECTDKYVTFDGDPEAPNKFDDSSILGDSVQPPKLGMTDGKKTNFFKRACYKFLKTGKCNSGSSCAFSHEVGFLHKLLKQTRPQLLYPILDFAISYRFEHFFMVTWATILESLQEDSFSIFEKLYEINVRGDQLIREFLNFCIATKLHTPESFIKKISPIISVDDRSTVRSIWVAIKDKLRDGFCWESVKDLCQKAVPPLDMIEITVLQCLHRKKNPTHIKEVYDFVENRLTPEEKRKMSPDMLKKFIDLVKEKGIPVTKENPVVNAPVKCLTSTKSPLTTQKKSTDIAQQRKTLNAISTRPPSPVITRRRILSPIRPPQPATKLPQASLEISRKSQSQVEDQTPPTKRLIQPLNTPLQTNTIQQQRRADLAKQLQFPTSSSEKPANVKPLEASSSIPCREESQATQYNPEPIDALERPSAGQLCQKRFYKLYAAVDTIKRGLENEDYDYVWKTMNEFSDEGIEMEFKRRAYYQILCRDVKNSQRHVTEIIQRAVRCDSSQESKKVLFEVGVCALIDLANANLWVMALQLLNKVKILEPAEPDCTFVLISTEILLSNNDPLEALDLLKSTKLLRTNRDEWRIKESNVFDEKHRNKLVLILMKALSYVDQEKALWLFKELLKDQYICYFPIDLPLYMDELALLFLIFGKDDLAADLSRIAMANDLTFNKSTYQELISRMLPYDEILANQLLDYAIHLGYYNDIQIKNGHTYVIIDINYLEEEMFMILKRLIRKLTMSVGPGVDHLKPSSLKVILILEDIPDEKRLYRNDMAVLTQHKYKNVRNAIGTILSTRFSPPIRISSGKASKYCKLVSRTVVDYLKHWR</sequence>
<keyword evidence="2" id="KW-1185">Reference proteome</keyword>
<dbReference type="EMBL" id="CM056744">
    <property type="protein sequence ID" value="KAJ8668141.1"/>
    <property type="molecule type" value="Genomic_DNA"/>
</dbReference>
<accession>A0ACC2NBT1</accession>
<name>A0ACC2NBT1_9HYME</name>
<proteinExistence type="predicted"/>
<organism evidence="1 2">
    <name type="scientific">Eretmocerus hayati</name>
    <dbReference type="NCBI Taxonomy" id="131215"/>
    <lineage>
        <taxon>Eukaryota</taxon>
        <taxon>Metazoa</taxon>
        <taxon>Ecdysozoa</taxon>
        <taxon>Arthropoda</taxon>
        <taxon>Hexapoda</taxon>
        <taxon>Insecta</taxon>
        <taxon>Pterygota</taxon>
        <taxon>Neoptera</taxon>
        <taxon>Endopterygota</taxon>
        <taxon>Hymenoptera</taxon>
        <taxon>Apocrita</taxon>
        <taxon>Proctotrupomorpha</taxon>
        <taxon>Chalcidoidea</taxon>
        <taxon>Aphelinidae</taxon>
        <taxon>Aphelininae</taxon>
        <taxon>Eretmocerus</taxon>
    </lineage>
</organism>
<gene>
    <name evidence="1" type="ORF">QAD02_009804</name>
</gene>